<protein>
    <submittedName>
        <fullName evidence="2">DUF4261 domain-containing protein</fullName>
    </submittedName>
</protein>
<evidence type="ECO:0000313" key="3">
    <source>
        <dbReference type="Proteomes" id="UP000290637"/>
    </source>
</evidence>
<dbReference type="AlphaFoldDB" id="A0A4V0Z429"/>
<sequence length="258" mass="28712">MSMAPQESILCIPGDWTDRHALLERIIRDSDGYLCLGPLLMHMETKDKFELQFEEFDTRMTSAFASAGRHWEGTDDMDRIATHASVVYLIGEGGSRASAERLMLAGEGLLKAGGLGVKVESSGVAHSPRAWRGLVAARHLFGVHDAFVLYVRGAHVYSCGMHHFGLPEAMVDEADVDDAAELLRTFTRYLLDENPTIRAGQTFATAADAPVFRIVEGVPIDYDADSLFRNPHGMWRLELIRPDVRPRKAAAWWRGMLN</sequence>
<evidence type="ECO:0000259" key="1">
    <source>
        <dbReference type="Pfam" id="PF14080"/>
    </source>
</evidence>
<keyword evidence="3" id="KW-1185">Reference proteome</keyword>
<proteinExistence type="predicted"/>
<name>A0A4V0Z429_9BURK</name>
<dbReference type="KEGG" id="plue:EWM63_22990"/>
<dbReference type="Proteomes" id="UP000290637">
    <property type="component" value="Chromosome"/>
</dbReference>
<dbReference type="EMBL" id="CP035913">
    <property type="protein sequence ID" value="QBE65503.1"/>
    <property type="molecule type" value="Genomic_DNA"/>
</dbReference>
<accession>A0A4V0Z429</accession>
<dbReference type="InterPro" id="IPR025357">
    <property type="entry name" value="DUF4261"/>
</dbReference>
<evidence type="ECO:0000313" key="2">
    <source>
        <dbReference type="EMBL" id="QBE65503.1"/>
    </source>
</evidence>
<feature type="domain" description="DUF4261" evidence="1">
    <location>
        <begin position="157"/>
        <end position="208"/>
    </location>
</feature>
<reference evidence="2 3" key="1">
    <citation type="submission" date="2019-02" db="EMBL/GenBank/DDBJ databases">
        <title>Draft Genome Sequences of Six Type Strains of the Genus Massilia.</title>
        <authorList>
            <person name="Miess H."/>
            <person name="Frediansyhah A."/>
            <person name="Gross H."/>
        </authorList>
    </citation>
    <scope>NUCLEOTIDE SEQUENCE [LARGE SCALE GENOMIC DNA]</scope>
    <source>
        <strain evidence="2 3">DSM 17473</strain>
    </source>
</reference>
<gene>
    <name evidence="2" type="ORF">EWM63_22990</name>
</gene>
<dbReference type="OrthoDB" id="4158605at2"/>
<dbReference type="Pfam" id="PF14080">
    <property type="entry name" value="DUF4261"/>
    <property type="match status" value="1"/>
</dbReference>
<organism evidence="2 3">
    <name type="scientific">Pseudoduganella lutea</name>
    <dbReference type="NCBI Taxonomy" id="321985"/>
    <lineage>
        <taxon>Bacteria</taxon>
        <taxon>Pseudomonadati</taxon>
        <taxon>Pseudomonadota</taxon>
        <taxon>Betaproteobacteria</taxon>
        <taxon>Burkholderiales</taxon>
        <taxon>Oxalobacteraceae</taxon>
        <taxon>Telluria group</taxon>
        <taxon>Pseudoduganella</taxon>
    </lineage>
</organism>